<feature type="compositionally biased region" description="Basic and acidic residues" evidence="1">
    <location>
        <begin position="16"/>
        <end position="26"/>
    </location>
</feature>
<organism evidence="2">
    <name type="scientific">marine sediment metagenome</name>
    <dbReference type="NCBI Taxonomy" id="412755"/>
    <lineage>
        <taxon>unclassified sequences</taxon>
        <taxon>metagenomes</taxon>
        <taxon>ecological metagenomes</taxon>
    </lineage>
</organism>
<dbReference type="AlphaFoldDB" id="X1SBI7"/>
<accession>X1SBI7</accession>
<evidence type="ECO:0000313" key="2">
    <source>
        <dbReference type="EMBL" id="GAI90392.1"/>
    </source>
</evidence>
<gene>
    <name evidence="2" type="ORF">S12H4_38210</name>
</gene>
<feature type="non-terminal residue" evidence="2">
    <location>
        <position position="1"/>
    </location>
</feature>
<evidence type="ECO:0000256" key="1">
    <source>
        <dbReference type="SAM" id="MobiDB-lite"/>
    </source>
</evidence>
<dbReference type="EMBL" id="BARW01022974">
    <property type="protein sequence ID" value="GAI90392.1"/>
    <property type="molecule type" value="Genomic_DNA"/>
</dbReference>
<sequence>PVSLDRSDSQEEEEKAESPERNAEKRPSKRNA</sequence>
<name>X1SBI7_9ZZZZ</name>
<reference evidence="2" key="1">
    <citation type="journal article" date="2014" name="Front. Microbiol.">
        <title>High frequency of phylogenetically diverse reductive dehalogenase-homologous genes in deep subseafloor sedimentary metagenomes.</title>
        <authorList>
            <person name="Kawai M."/>
            <person name="Futagami T."/>
            <person name="Toyoda A."/>
            <person name="Takaki Y."/>
            <person name="Nishi S."/>
            <person name="Hori S."/>
            <person name="Arai W."/>
            <person name="Tsubouchi T."/>
            <person name="Morono Y."/>
            <person name="Uchiyama I."/>
            <person name="Ito T."/>
            <person name="Fujiyama A."/>
            <person name="Inagaki F."/>
            <person name="Takami H."/>
        </authorList>
    </citation>
    <scope>NUCLEOTIDE SEQUENCE</scope>
    <source>
        <strain evidence="2">Expedition CK06-06</strain>
    </source>
</reference>
<feature type="region of interest" description="Disordered" evidence="1">
    <location>
        <begin position="1"/>
        <end position="32"/>
    </location>
</feature>
<proteinExistence type="predicted"/>
<comment type="caution">
    <text evidence="2">The sequence shown here is derived from an EMBL/GenBank/DDBJ whole genome shotgun (WGS) entry which is preliminary data.</text>
</comment>
<protein>
    <submittedName>
        <fullName evidence="2">Uncharacterized protein</fullName>
    </submittedName>
</protein>